<protein>
    <submittedName>
        <fullName evidence="2">Uncharacterized protein</fullName>
    </submittedName>
</protein>
<dbReference type="EMBL" id="JBAMZL010000020">
    <property type="protein sequence ID" value="KAL0508989.1"/>
    <property type="molecule type" value="Genomic_DNA"/>
</dbReference>
<dbReference type="AlphaFoldDB" id="A0AAW3ALP9"/>
<reference evidence="2 3" key="1">
    <citation type="submission" date="2024-02" db="EMBL/GenBank/DDBJ databases">
        <title>FIRST GENOME SEQUENCES OF Leishmania (Viannia) shawi, Leishmania (Viannia) lindenbergi AND Leishmania (Viannia) utingensis.</title>
        <authorList>
            <person name="Resadore F."/>
            <person name="Custodio M.G.F."/>
            <person name="Boite M.C."/>
            <person name="Cupolillo E."/>
            <person name="Ferreira G.E.M."/>
        </authorList>
    </citation>
    <scope>NUCLEOTIDE SEQUENCE [LARGE SCALE GENOMIC DNA]</scope>
    <source>
        <strain evidence="2 3">ITUB/BR/1977/M4964</strain>
    </source>
</reference>
<evidence type="ECO:0000313" key="3">
    <source>
        <dbReference type="Proteomes" id="UP001482455"/>
    </source>
</evidence>
<accession>A0AAW3ALP9</accession>
<comment type="caution">
    <text evidence="2">The sequence shown here is derived from an EMBL/GenBank/DDBJ whole genome shotgun (WGS) entry which is preliminary data.</text>
</comment>
<organism evidence="2 3">
    <name type="scientific">Leishmania utingensis</name>
    <dbReference type="NCBI Taxonomy" id="653362"/>
    <lineage>
        <taxon>Eukaryota</taxon>
        <taxon>Discoba</taxon>
        <taxon>Euglenozoa</taxon>
        <taxon>Kinetoplastea</taxon>
        <taxon>Metakinetoplastina</taxon>
        <taxon>Trypanosomatida</taxon>
        <taxon>Trypanosomatidae</taxon>
        <taxon>Leishmaniinae</taxon>
        <taxon>Leishmania</taxon>
    </lineage>
</organism>
<dbReference type="Proteomes" id="UP001482455">
    <property type="component" value="Unassembled WGS sequence"/>
</dbReference>
<keyword evidence="3" id="KW-1185">Reference proteome</keyword>
<gene>
    <name evidence="2" type="ORF">Q4I30_003012</name>
</gene>
<evidence type="ECO:0000256" key="1">
    <source>
        <dbReference type="SAM" id="MobiDB-lite"/>
    </source>
</evidence>
<feature type="region of interest" description="Disordered" evidence="1">
    <location>
        <begin position="202"/>
        <end position="223"/>
    </location>
</feature>
<feature type="compositionally biased region" description="Basic and acidic residues" evidence="1">
    <location>
        <begin position="213"/>
        <end position="223"/>
    </location>
</feature>
<evidence type="ECO:0000313" key="2">
    <source>
        <dbReference type="EMBL" id="KAL0508989.1"/>
    </source>
</evidence>
<name>A0AAW3ALP9_9TRYP</name>
<sequence>MMNAIASQTCSARLTVPTISLLPVSITLPSHLAQCISASTEWRLSLCGAVAARAATTAEDNPVVLKGCTGYRSFGVDRERENAGQPSMLSIRLVPLLPRSTHVPRQDVPAHTGESTQACTRVNARRRPPSFWGVSSAPACLLCLALHLSSAILSSRLARCVVVYRRRGCLTLADTPRTHTRGGFVYFSTPRTRKGLKIIEKQQQPHQHQHQQHRQELRASFRY</sequence>
<proteinExistence type="predicted"/>